<dbReference type="PROSITE" id="PS50862">
    <property type="entry name" value="AA_TRNA_LIGASE_II"/>
    <property type="match status" value="1"/>
</dbReference>
<proteinExistence type="inferred from homology"/>
<dbReference type="PANTHER" id="PTHR43707:SF1">
    <property type="entry name" value="HISTIDINE--TRNA LIGASE, MITOCHONDRIAL-RELATED"/>
    <property type="match status" value="1"/>
</dbReference>
<reference evidence="8" key="2">
    <citation type="journal article" date="2021" name="Microbiome">
        <title>Successional dynamics and alternative stable states in a saline activated sludge microbial community over 9 years.</title>
        <authorList>
            <person name="Wang Y."/>
            <person name="Ye J."/>
            <person name="Ju F."/>
            <person name="Liu L."/>
            <person name="Boyd J.A."/>
            <person name="Deng Y."/>
            <person name="Parks D.H."/>
            <person name="Jiang X."/>
            <person name="Yin X."/>
            <person name="Woodcroft B.J."/>
            <person name="Tyson G.W."/>
            <person name="Hugenholtz P."/>
            <person name="Polz M.F."/>
            <person name="Zhang T."/>
        </authorList>
    </citation>
    <scope>NUCLEOTIDE SEQUENCE</scope>
    <source>
        <strain evidence="8">HKST-UBA80</strain>
    </source>
</reference>
<dbReference type="PIRSF" id="PIRSF001549">
    <property type="entry name" value="His-tRNA_synth"/>
    <property type="match status" value="1"/>
</dbReference>
<dbReference type="InterPro" id="IPR004154">
    <property type="entry name" value="Anticodon-bd"/>
</dbReference>
<dbReference type="InterPro" id="IPR004516">
    <property type="entry name" value="HisRS/HisZ"/>
</dbReference>
<dbReference type="Gene3D" id="3.40.50.800">
    <property type="entry name" value="Anticodon-binding domain"/>
    <property type="match status" value="1"/>
</dbReference>
<comment type="catalytic activity">
    <reaction evidence="4 5">
        <text>tRNA(His) + L-histidine + ATP = L-histidyl-tRNA(His) + AMP + diphosphate + H(+)</text>
        <dbReference type="Rhea" id="RHEA:17313"/>
        <dbReference type="Rhea" id="RHEA-COMP:9665"/>
        <dbReference type="Rhea" id="RHEA-COMP:9689"/>
        <dbReference type="ChEBI" id="CHEBI:15378"/>
        <dbReference type="ChEBI" id="CHEBI:30616"/>
        <dbReference type="ChEBI" id="CHEBI:33019"/>
        <dbReference type="ChEBI" id="CHEBI:57595"/>
        <dbReference type="ChEBI" id="CHEBI:78442"/>
        <dbReference type="ChEBI" id="CHEBI:78527"/>
        <dbReference type="ChEBI" id="CHEBI:456215"/>
        <dbReference type="EC" id="6.1.1.21"/>
    </reaction>
</comment>
<keyword evidence="2 5" id="KW-0547">Nucleotide-binding</keyword>
<keyword evidence="5 8" id="KW-0436">Ligase</keyword>
<reference evidence="8" key="1">
    <citation type="submission" date="2020-04" db="EMBL/GenBank/DDBJ databases">
        <authorList>
            <person name="Zhang T."/>
        </authorList>
    </citation>
    <scope>NUCLEOTIDE SEQUENCE</scope>
    <source>
        <strain evidence="8">HKST-UBA80</strain>
    </source>
</reference>
<dbReference type="InterPro" id="IPR036621">
    <property type="entry name" value="Anticodon-bd_dom_sf"/>
</dbReference>
<feature type="binding site" evidence="6">
    <location>
        <position position="275"/>
    </location>
    <ligand>
        <name>L-histidine</name>
        <dbReference type="ChEBI" id="CHEBI:57595"/>
    </ligand>
</feature>
<sequence>MKDKLSTQPYKGARDFYPEDMLIQNYIFDTWKKVCKSFGYQEYSFPILEPFEIFAAKTGEEIVNNQLLSLVDAGNRKIAIRPELTPGTVRMIAQRYKALTKPLRWYMIGNNWRYEKPQKGRGREFYQLEVNIFGVGAVTADFEIFSIIIFLMQTFGATSNMFRLKISDRRLISALLQDVLKLEENIQLQTRKFMDKKTKMPEKDFREGLREIGLNEEQTEKVVGFMNSNLEGLPSIIPQNTLYENKGYVAITEVFKLIENAGLKPYCEFDPSIIRGFDYSDGMVYEVFDLSPDNRRSLFGGERFDKLIEIFADVELPSTGFALGDMTLLEFLVGWNLLPHFDSAFDYLVTLWPVENKEESDSYFSISQSYANYLRSKGFKVLTWLEQNTKLEKQLKYADKMGVKNVVLIGPEEIATKSAIIKDLETGKQKQDTIKL</sequence>
<keyword evidence="5" id="KW-0067">ATP-binding</keyword>
<comment type="subcellular location">
    <subcellularLocation>
        <location evidence="5">Cytoplasm</location>
    </subcellularLocation>
</comment>
<dbReference type="PANTHER" id="PTHR43707">
    <property type="entry name" value="HISTIDYL-TRNA SYNTHETASE"/>
    <property type="match status" value="1"/>
</dbReference>
<evidence type="ECO:0000259" key="7">
    <source>
        <dbReference type="PROSITE" id="PS50862"/>
    </source>
</evidence>
<dbReference type="AlphaFoldDB" id="A0A955DZQ4"/>
<evidence type="ECO:0000313" key="8">
    <source>
        <dbReference type="EMBL" id="MCA9301964.1"/>
    </source>
</evidence>
<dbReference type="EC" id="6.1.1.21" evidence="5"/>
<feature type="binding site" evidence="6">
    <location>
        <position position="127"/>
    </location>
    <ligand>
        <name>L-histidine</name>
        <dbReference type="ChEBI" id="CHEBI:57595"/>
    </ligand>
</feature>
<dbReference type="NCBIfam" id="TIGR00442">
    <property type="entry name" value="hisS"/>
    <property type="match status" value="1"/>
</dbReference>
<keyword evidence="3 5" id="KW-0030">Aminoacyl-tRNA synthetase</keyword>
<dbReference type="GO" id="GO:0004821">
    <property type="term" value="F:histidine-tRNA ligase activity"/>
    <property type="evidence" value="ECO:0007669"/>
    <property type="project" value="UniProtKB-UniRule"/>
</dbReference>
<gene>
    <name evidence="5 8" type="primary">hisS</name>
    <name evidence="8" type="ORF">KDA10_01170</name>
</gene>
<comment type="similarity">
    <text evidence="1 5">Belongs to the class-II aminoacyl-tRNA synthetase family.</text>
</comment>
<name>A0A955DZQ4_UNCKA</name>
<comment type="subunit">
    <text evidence="5">Homodimer.</text>
</comment>
<evidence type="ECO:0000256" key="3">
    <source>
        <dbReference type="ARBA" id="ARBA00023146"/>
    </source>
</evidence>
<protein>
    <recommendedName>
        <fullName evidence="5">Histidine--tRNA ligase</fullName>
        <ecNumber evidence="5">6.1.1.21</ecNumber>
    </recommendedName>
    <alternativeName>
        <fullName evidence="5">Histidyl-tRNA synthetase</fullName>
        <shortName evidence="5">HisRS</shortName>
    </alternativeName>
</protein>
<dbReference type="InterPro" id="IPR006195">
    <property type="entry name" value="aa-tRNA-synth_II"/>
</dbReference>
<dbReference type="Proteomes" id="UP000714817">
    <property type="component" value="Unassembled WGS sequence"/>
</dbReference>
<keyword evidence="5" id="KW-0963">Cytoplasm</keyword>
<dbReference type="InterPro" id="IPR015807">
    <property type="entry name" value="His-tRNA-ligase"/>
</dbReference>
<dbReference type="Gene3D" id="3.30.930.10">
    <property type="entry name" value="Bira Bifunctional Protein, Domain 2"/>
    <property type="match status" value="1"/>
</dbReference>
<accession>A0A955DZQ4</accession>
<dbReference type="SUPFAM" id="SSF55681">
    <property type="entry name" value="Class II aaRS and biotin synthetases"/>
    <property type="match status" value="1"/>
</dbReference>
<dbReference type="SUPFAM" id="SSF52954">
    <property type="entry name" value="Class II aaRS ABD-related"/>
    <property type="match status" value="1"/>
</dbReference>
<organism evidence="8 9">
    <name type="scientific">candidate division WWE3 bacterium</name>
    <dbReference type="NCBI Taxonomy" id="2053526"/>
    <lineage>
        <taxon>Bacteria</taxon>
        <taxon>Katanobacteria</taxon>
    </lineage>
</organism>
<evidence type="ECO:0000256" key="4">
    <source>
        <dbReference type="ARBA" id="ARBA00047639"/>
    </source>
</evidence>
<dbReference type="Pfam" id="PF13393">
    <property type="entry name" value="tRNA-synt_His"/>
    <property type="match status" value="1"/>
</dbReference>
<feature type="binding site" evidence="6">
    <location>
        <begin position="83"/>
        <end position="85"/>
    </location>
    <ligand>
        <name>L-histidine</name>
        <dbReference type="ChEBI" id="CHEBI:57595"/>
    </ligand>
</feature>
<evidence type="ECO:0000313" key="9">
    <source>
        <dbReference type="Proteomes" id="UP000714817"/>
    </source>
</evidence>
<keyword evidence="5" id="KW-0648">Protein biosynthesis</keyword>
<evidence type="ECO:0000256" key="1">
    <source>
        <dbReference type="ARBA" id="ARBA00008226"/>
    </source>
</evidence>
<dbReference type="CDD" id="cd00773">
    <property type="entry name" value="HisRS-like_core"/>
    <property type="match status" value="1"/>
</dbReference>
<feature type="binding site" evidence="6">
    <location>
        <position position="113"/>
    </location>
    <ligand>
        <name>L-histidine</name>
        <dbReference type="ChEBI" id="CHEBI:57595"/>
    </ligand>
</feature>
<feature type="domain" description="Aminoacyl-transfer RNA synthetases class-II family profile" evidence="7">
    <location>
        <begin position="12"/>
        <end position="392"/>
    </location>
</feature>
<evidence type="ECO:0000256" key="5">
    <source>
        <dbReference type="HAMAP-Rule" id="MF_00127"/>
    </source>
</evidence>
<evidence type="ECO:0000256" key="2">
    <source>
        <dbReference type="ARBA" id="ARBA00022741"/>
    </source>
</evidence>
<dbReference type="HAMAP" id="MF_00127">
    <property type="entry name" value="His_tRNA_synth"/>
    <property type="match status" value="1"/>
</dbReference>
<dbReference type="EMBL" id="JAGQNY010000004">
    <property type="protein sequence ID" value="MCA9301964.1"/>
    <property type="molecule type" value="Genomic_DNA"/>
</dbReference>
<comment type="caution">
    <text evidence="8">The sequence shown here is derived from an EMBL/GenBank/DDBJ whole genome shotgun (WGS) entry which is preliminary data.</text>
</comment>
<dbReference type="InterPro" id="IPR041715">
    <property type="entry name" value="HisRS-like_core"/>
</dbReference>
<evidence type="ECO:0000256" key="6">
    <source>
        <dbReference type="PIRSR" id="PIRSR001549-1"/>
    </source>
</evidence>
<dbReference type="GO" id="GO:0005737">
    <property type="term" value="C:cytoplasm"/>
    <property type="evidence" value="ECO:0007669"/>
    <property type="project" value="UniProtKB-SubCell"/>
</dbReference>
<dbReference type="GO" id="GO:0005524">
    <property type="term" value="F:ATP binding"/>
    <property type="evidence" value="ECO:0007669"/>
    <property type="project" value="UniProtKB-UniRule"/>
</dbReference>
<dbReference type="GO" id="GO:0006427">
    <property type="term" value="P:histidyl-tRNA aminoacylation"/>
    <property type="evidence" value="ECO:0007669"/>
    <property type="project" value="UniProtKB-UniRule"/>
</dbReference>
<dbReference type="InterPro" id="IPR045864">
    <property type="entry name" value="aa-tRNA-synth_II/BPL/LPL"/>
</dbReference>
<dbReference type="Pfam" id="PF03129">
    <property type="entry name" value="HGTP_anticodon"/>
    <property type="match status" value="1"/>
</dbReference>